<keyword evidence="1" id="KW-0472">Membrane</keyword>
<feature type="transmembrane region" description="Helical" evidence="1">
    <location>
        <begin position="142"/>
        <end position="164"/>
    </location>
</feature>
<feature type="transmembrane region" description="Helical" evidence="1">
    <location>
        <begin position="83"/>
        <end position="108"/>
    </location>
</feature>
<keyword evidence="1" id="KW-1133">Transmembrane helix</keyword>
<sequence>MKPISARQIAVVFTGSFLGAGFLSGQELLQFFGVFGGFGLVGMALAILAFVGFSRMVMEIAQETGRTEFDHIIVYRDLRWLRLFVEGVFLFFLFDVMVAMLAGAGALLEQVFGLPAVAGGALISLLVLAVALAGAAGLLASFSLVVPLLVAAAIAIGVAAFCTLSPAPLEMKPLSSGNPLLGNWFFSALSFISYNMMAAVSILVPLTEGTGERKTIHRGLGLGALLLTLIFACILLPMTLYPDVVAHAELPMLALAFQLTPVLGFLYAVLLFAGMFTAALSSLYAITTRVQLRAGAQLRSKRFTALLCILAFVGSIFGFKNVVSVVYPICGYIGFLALIGILLHFMYLKKARHNRQLSN</sequence>
<dbReference type="AlphaFoldDB" id="A0AAW5JLA1"/>
<evidence type="ECO:0000256" key="1">
    <source>
        <dbReference type="SAM" id="Phobius"/>
    </source>
</evidence>
<feature type="transmembrane region" description="Helical" evidence="1">
    <location>
        <begin position="325"/>
        <end position="348"/>
    </location>
</feature>
<name>A0AAW5JLA1_9FIRM</name>
<evidence type="ECO:0000313" key="2">
    <source>
        <dbReference type="EMBL" id="MCQ4770856.1"/>
    </source>
</evidence>
<dbReference type="PANTHER" id="PTHR37814">
    <property type="entry name" value="CONSERVED MEMBRANE PROTEIN"/>
    <property type="match status" value="1"/>
</dbReference>
<reference evidence="2" key="1">
    <citation type="submission" date="2022-06" db="EMBL/GenBank/DDBJ databases">
        <title>Isolation of gut microbiota from human fecal samples.</title>
        <authorList>
            <person name="Pamer E.G."/>
            <person name="Barat B."/>
            <person name="Waligurski E."/>
            <person name="Medina S."/>
            <person name="Paddock L."/>
            <person name="Mostad J."/>
        </authorList>
    </citation>
    <scope>NUCLEOTIDE SEQUENCE</scope>
    <source>
        <strain evidence="2">DFI.9.91</strain>
    </source>
</reference>
<evidence type="ECO:0008006" key="4">
    <source>
        <dbReference type="Google" id="ProtNLM"/>
    </source>
</evidence>
<feature type="transmembrane region" description="Helical" evidence="1">
    <location>
        <begin position="219"/>
        <end position="242"/>
    </location>
</feature>
<gene>
    <name evidence="2" type="ORF">NE579_10320</name>
</gene>
<feature type="transmembrane region" description="Helical" evidence="1">
    <location>
        <begin position="114"/>
        <end position="135"/>
    </location>
</feature>
<feature type="transmembrane region" description="Helical" evidence="1">
    <location>
        <begin position="262"/>
        <end position="283"/>
    </location>
</feature>
<dbReference type="InterPro" id="IPR038728">
    <property type="entry name" value="YkvI-like"/>
</dbReference>
<protein>
    <recommendedName>
        <fullName evidence="4">Membrane protein YkvI</fullName>
    </recommendedName>
</protein>
<evidence type="ECO:0000313" key="3">
    <source>
        <dbReference type="Proteomes" id="UP001204562"/>
    </source>
</evidence>
<organism evidence="2 3">
    <name type="scientific">Intestinimonas massiliensis</name>
    <name type="common">ex Afouda et al. 2020</name>
    <dbReference type="NCBI Taxonomy" id="1673721"/>
    <lineage>
        <taxon>Bacteria</taxon>
        <taxon>Bacillati</taxon>
        <taxon>Bacillota</taxon>
        <taxon>Clostridia</taxon>
        <taxon>Eubacteriales</taxon>
        <taxon>Intestinimonas</taxon>
    </lineage>
</organism>
<feature type="transmembrane region" description="Helical" evidence="1">
    <location>
        <begin position="303"/>
        <end position="319"/>
    </location>
</feature>
<dbReference type="RefSeq" id="WP_256304190.1">
    <property type="nucleotide sequence ID" value="NZ_JANFYS010000020.1"/>
</dbReference>
<dbReference type="EMBL" id="JANFYS010000020">
    <property type="protein sequence ID" value="MCQ4770856.1"/>
    <property type="molecule type" value="Genomic_DNA"/>
</dbReference>
<proteinExistence type="predicted"/>
<accession>A0AAW5JLA1</accession>
<feature type="transmembrane region" description="Helical" evidence="1">
    <location>
        <begin position="35"/>
        <end position="53"/>
    </location>
</feature>
<keyword evidence="1" id="KW-0812">Transmembrane</keyword>
<dbReference type="PANTHER" id="PTHR37814:SF1">
    <property type="entry name" value="MEMBRANE PROTEIN"/>
    <property type="match status" value="1"/>
</dbReference>
<dbReference type="Proteomes" id="UP001204562">
    <property type="component" value="Unassembled WGS sequence"/>
</dbReference>
<comment type="caution">
    <text evidence="2">The sequence shown here is derived from an EMBL/GenBank/DDBJ whole genome shotgun (WGS) entry which is preliminary data.</text>
</comment>
<feature type="transmembrane region" description="Helical" evidence="1">
    <location>
        <begin position="184"/>
        <end position="207"/>
    </location>
</feature>